<keyword evidence="1" id="KW-0723">Serine/threonine-protein kinase</keyword>
<dbReference type="InterPro" id="IPR036890">
    <property type="entry name" value="HATPase_C_sf"/>
</dbReference>
<dbReference type="SUPFAM" id="SSF55874">
    <property type="entry name" value="ATPase domain of HSP90 chaperone/DNA topoisomerase II/histidine kinase"/>
    <property type="match status" value="1"/>
</dbReference>
<dbReference type="PANTHER" id="PTHR35526">
    <property type="entry name" value="ANTI-SIGMA-F FACTOR RSBW-RELATED"/>
    <property type="match status" value="1"/>
</dbReference>
<keyword evidence="1" id="KW-0808">Transferase</keyword>
<dbReference type="CDD" id="cd16936">
    <property type="entry name" value="HATPase_RsbW-like"/>
    <property type="match status" value="1"/>
</dbReference>
<proteinExistence type="predicted"/>
<feature type="domain" description="Histidine kinase/HSP90-like ATPase" evidence="2">
    <location>
        <begin position="21"/>
        <end position="122"/>
    </location>
</feature>
<dbReference type="InterPro" id="IPR003594">
    <property type="entry name" value="HATPase_dom"/>
</dbReference>
<organism evidence="3 4">
    <name type="scientific">Actinoplanes sichuanensis</name>
    <dbReference type="NCBI Taxonomy" id="512349"/>
    <lineage>
        <taxon>Bacteria</taxon>
        <taxon>Bacillati</taxon>
        <taxon>Actinomycetota</taxon>
        <taxon>Actinomycetes</taxon>
        <taxon>Micromonosporales</taxon>
        <taxon>Micromonosporaceae</taxon>
        <taxon>Actinoplanes</taxon>
    </lineage>
</organism>
<comment type="caution">
    <text evidence="3">The sequence shown here is derived from an EMBL/GenBank/DDBJ whole genome shotgun (WGS) entry which is preliminary data.</text>
</comment>
<keyword evidence="3" id="KW-0547">Nucleotide-binding</keyword>
<dbReference type="PANTHER" id="PTHR35526:SF3">
    <property type="entry name" value="ANTI-SIGMA-F FACTOR RSBW"/>
    <property type="match status" value="1"/>
</dbReference>
<dbReference type="InterPro" id="IPR050267">
    <property type="entry name" value="Anti-sigma-factor_SerPK"/>
</dbReference>
<dbReference type="EMBL" id="JBHTMK010000005">
    <property type="protein sequence ID" value="MFD1364540.1"/>
    <property type="molecule type" value="Genomic_DNA"/>
</dbReference>
<protein>
    <submittedName>
        <fullName evidence="3">ATP-binding protein</fullName>
    </submittedName>
</protein>
<sequence>MTSAIRPPPVNEQIRLWVIDDPGQMRMVRASLLEVLTGQPALSITADDEVLQAVVIVATELMSNALQHGLPARSVRVGRGDGCLVVDVVDHELTAGPEYVRDRPMDRGGFGLRLVLELASDMGWCVIGASKHVWATIALAGRL</sequence>
<keyword evidence="1" id="KW-0418">Kinase</keyword>
<evidence type="ECO:0000259" key="2">
    <source>
        <dbReference type="Pfam" id="PF13581"/>
    </source>
</evidence>
<dbReference type="Gene3D" id="3.30.565.10">
    <property type="entry name" value="Histidine kinase-like ATPase, C-terminal domain"/>
    <property type="match status" value="1"/>
</dbReference>
<keyword evidence="4" id="KW-1185">Reference proteome</keyword>
<name>A0ABW4A1F1_9ACTN</name>
<dbReference type="GO" id="GO:0005524">
    <property type="term" value="F:ATP binding"/>
    <property type="evidence" value="ECO:0007669"/>
    <property type="project" value="UniProtKB-KW"/>
</dbReference>
<gene>
    <name evidence="3" type="ORF">ACFQ5G_04180</name>
</gene>
<evidence type="ECO:0000256" key="1">
    <source>
        <dbReference type="ARBA" id="ARBA00022527"/>
    </source>
</evidence>
<evidence type="ECO:0000313" key="3">
    <source>
        <dbReference type="EMBL" id="MFD1364540.1"/>
    </source>
</evidence>
<reference evidence="4" key="1">
    <citation type="journal article" date="2019" name="Int. J. Syst. Evol. Microbiol.">
        <title>The Global Catalogue of Microorganisms (GCM) 10K type strain sequencing project: providing services to taxonomists for standard genome sequencing and annotation.</title>
        <authorList>
            <consortium name="The Broad Institute Genomics Platform"/>
            <consortium name="The Broad Institute Genome Sequencing Center for Infectious Disease"/>
            <person name="Wu L."/>
            <person name="Ma J."/>
        </authorList>
    </citation>
    <scope>NUCLEOTIDE SEQUENCE [LARGE SCALE GENOMIC DNA]</scope>
    <source>
        <strain evidence="4">CCM 7526</strain>
    </source>
</reference>
<accession>A0ABW4A1F1</accession>
<keyword evidence="3" id="KW-0067">ATP-binding</keyword>
<dbReference type="Proteomes" id="UP001597183">
    <property type="component" value="Unassembled WGS sequence"/>
</dbReference>
<dbReference type="Pfam" id="PF13581">
    <property type="entry name" value="HATPase_c_2"/>
    <property type="match status" value="1"/>
</dbReference>
<evidence type="ECO:0000313" key="4">
    <source>
        <dbReference type="Proteomes" id="UP001597183"/>
    </source>
</evidence>